<feature type="domain" description="VOC" evidence="1">
    <location>
        <begin position="3"/>
        <end position="122"/>
    </location>
</feature>
<dbReference type="PROSITE" id="PS51819">
    <property type="entry name" value="VOC"/>
    <property type="match status" value="1"/>
</dbReference>
<keyword evidence="3" id="KW-1185">Reference proteome</keyword>
<protein>
    <submittedName>
        <fullName evidence="2">VOC family protein</fullName>
    </submittedName>
</protein>
<dbReference type="InterPro" id="IPR004360">
    <property type="entry name" value="Glyas_Fos-R_dOase_dom"/>
</dbReference>
<gene>
    <name evidence="2" type="ORF">OIK44_06085</name>
</gene>
<dbReference type="Pfam" id="PF00903">
    <property type="entry name" value="Glyoxalase"/>
    <property type="match status" value="1"/>
</dbReference>
<dbReference type="InterPro" id="IPR029068">
    <property type="entry name" value="Glyas_Bleomycin-R_OHBP_Dase"/>
</dbReference>
<dbReference type="SUPFAM" id="SSF54593">
    <property type="entry name" value="Glyoxalase/Bleomycin resistance protein/Dihydroxybiphenyl dioxygenase"/>
    <property type="match status" value="1"/>
</dbReference>
<accession>A0ABT5JWP0</accession>
<evidence type="ECO:0000259" key="1">
    <source>
        <dbReference type="PROSITE" id="PS51819"/>
    </source>
</evidence>
<name>A0ABT5JWP0_9BURK</name>
<dbReference type="CDD" id="cd07247">
    <property type="entry name" value="SgaA_N_like"/>
    <property type="match status" value="1"/>
</dbReference>
<dbReference type="PANTHER" id="PTHR33993">
    <property type="entry name" value="GLYOXALASE-RELATED"/>
    <property type="match status" value="1"/>
</dbReference>
<dbReference type="RefSeq" id="WP_273669842.1">
    <property type="nucleotide sequence ID" value="NZ_JAQQXR010000002.1"/>
</dbReference>
<reference evidence="2 3" key="1">
    <citation type="submission" date="2022-10" db="EMBL/GenBank/DDBJ databases">
        <title>Janthinobacterium sp. hw3 Genome sequencing.</title>
        <authorList>
            <person name="Park S."/>
        </authorList>
    </citation>
    <scope>NUCLEOTIDE SEQUENCE [LARGE SCALE GENOMIC DNA]</scope>
    <source>
        <strain evidence="3">hw3</strain>
    </source>
</reference>
<dbReference type="InterPro" id="IPR052164">
    <property type="entry name" value="Anthracycline_SecMetBiosynth"/>
</dbReference>
<dbReference type="Gene3D" id="3.10.180.10">
    <property type="entry name" value="2,3-Dihydroxybiphenyl 1,2-Dioxygenase, domain 1"/>
    <property type="match status" value="1"/>
</dbReference>
<dbReference type="Proteomes" id="UP001221208">
    <property type="component" value="Unassembled WGS sequence"/>
</dbReference>
<dbReference type="PANTHER" id="PTHR33993:SF2">
    <property type="entry name" value="VOC DOMAIN-CONTAINING PROTEIN"/>
    <property type="match status" value="1"/>
</dbReference>
<proteinExistence type="predicted"/>
<organism evidence="2 3">
    <name type="scientific">Janthinobacterium fluminis</name>
    <dbReference type="NCBI Taxonomy" id="2987524"/>
    <lineage>
        <taxon>Bacteria</taxon>
        <taxon>Pseudomonadati</taxon>
        <taxon>Pseudomonadota</taxon>
        <taxon>Betaproteobacteria</taxon>
        <taxon>Burkholderiales</taxon>
        <taxon>Oxalobacteraceae</taxon>
        <taxon>Janthinobacterium</taxon>
    </lineage>
</organism>
<evidence type="ECO:0000313" key="3">
    <source>
        <dbReference type="Proteomes" id="UP001221208"/>
    </source>
</evidence>
<dbReference type="EMBL" id="JAQQXR010000002">
    <property type="protein sequence ID" value="MDC8757156.1"/>
    <property type="molecule type" value="Genomic_DNA"/>
</dbReference>
<dbReference type="InterPro" id="IPR037523">
    <property type="entry name" value="VOC_core"/>
</dbReference>
<comment type="caution">
    <text evidence="2">The sequence shown here is derived from an EMBL/GenBank/DDBJ whole genome shotgun (WGS) entry which is preliminary data.</text>
</comment>
<sequence length="131" mass="14315">MSRTVHFEIQASQPQALIDYYGSLFGWTFKQWGEHDYWLVDTGSGKPGIDGGLLPRRGPPPADMQSVNAFVCTIDVAQIDAAIERATELGGAVIVPKMPVEGVGTLVYIRDPDGNMFGMMQFNPGVLMEKP</sequence>
<evidence type="ECO:0000313" key="2">
    <source>
        <dbReference type="EMBL" id="MDC8757156.1"/>
    </source>
</evidence>